<evidence type="ECO:0000256" key="4">
    <source>
        <dbReference type="ARBA" id="ARBA00022898"/>
    </source>
</evidence>
<comment type="similarity">
    <text evidence="2">Belongs to the group II decarboxylase family.</text>
</comment>
<dbReference type="InterPro" id="IPR002129">
    <property type="entry name" value="PyrdxlP-dep_de-COase"/>
</dbReference>
<feature type="compositionally biased region" description="Acidic residues" evidence="6">
    <location>
        <begin position="410"/>
        <end position="425"/>
    </location>
</feature>
<keyword evidence="5" id="KW-0456">Lyase</keyword>
<keyword evidence="9" id="KW-1185">Reference proteome</keyword>
<dbReference type="InterPro" id="IPR050477">
    <property type="entry name" value="GrpII_AminoAcid_Decarb"/>
</dbReference>
<dbReference type="SUPFAM" id="SSF53383">
    <property type="entry name" value="PLP-dependent transferases"/>
    <property type="match status" value="1"/>
</dbReference>
<dbReference type="InterPro" id="IPR055103">
    <property type="entry name" value="PDXDC1-like_2nd"/>
</dbReference>
<dbReference type="GO" id="GO:0019752">
    <property type="term" value="P:carboxylic acid metabolic process"/>
    <property type="evidence" value="ECO:0007669"/>
    <property type="project" value="InterPro"/>
</dbReference>
<dbReference type="AlphaFoldDB" id="A0A9X0CUU6"/>
<proteinExistence type="inferred from homology"/>
<dbReference type="PANTHER" id="PTHR42735:SF1">
    <property type="entry name" value="PYRIDOXAL-DEPENDENT DECARBOXYLASE DOMAIN-CONTAINING PROTEIN 1-RELATED"/>
    <property type="match status" value="1"/>
</dbReference>
<dbReference type="PANTHER" id="PTHR42735">
    <property type="match status" value="1"/>
</dbReference>
<feature type="region of interest" description="Disordered" evidence="6">
    <location>
        <begin position="403"/>
        <end position="444"/>
    </location>
</feature>
<dbReference type="GO" id="GO:0016831">
    <property type="term" value="F:carboxy-lyase activity"/>
    <property type="evidence" value="ECO:0007669"/>
    <property type="project" value="UniProtKB-KW"/>
</dbReference>
<dbReference type="Proteomes" id="UP001163046">
    <property type="component" value="Unassembled WGS sequence"/>
</dbReference>
<dbReference type="Gene3D" id="3.40.640.10">
    <property type="entry name" value="Type I PLP-dependent aspartate aminotransferase-like (Major domain)"/>
    <property type="match status" value="1"/>
</dbReference>
<reference evidence="8" key="1">
    <citation type="submission" date="2023-01" db="EMBL/GenBank/DDBJ databases">
        <title>Genome assembly of the deep-sea coral Lophelia pertusa.</title>
        <authorList>
            <person name="Herrera S."/>
            <person name="Cordes E."/>
        </authorList>
    </citation>
    <scope>NUCLEOTIDE SEQUENCE</scope>
    <source>
        <strain evidence="8">USNM1676648</strain>
        <tissue evidence="8">Polyp</tissue>
    </source>
</reference>
<evidence type="ECO:0000256" key="3">
    <source>
        <dbReference type="ARBA" id="ARBA00022793"/>
    </source>
</evidence>
<gene>
    <name evidence="8" type="primary">PDXDC1_2</name>
    <name evidence="8" type="ORF">OS493_034698</name>
</gene>
<dbReference type="OrthoDB" id="2161780at2759"/>
<evidence type="ECO:0000256" key="2">
    <source>
        <dbReference type="ARBA" id="ARBA00009533"/>
    </source>
</evidence>
<dbReference type="Pfam" id="PF00282">
    <property type="entry name" value="Pyridoxal_deC"/>
    <property type="match status" value="1"/>
</dbReference>
<sequence>MKGLSVDGGVEQKEYQEIYKDVLKCVKSLFDSSRDKELKEESFSEDAVEPQSKTELSKVLSQISSLVNHEKPQIQFTCTPDHYTHTSITAKTLSLYLSLLDASYVKKLSACVKSDCSHWLSKLFGYENALSCFHEHQWDGLVRVCRLALRVKYPKFGTEGFTALYTRPPVVYVSSSACNALGHYLCTQFTQFILKAILGDDIFLLYSLVYHNPVFVKCQCNTVFGSPHTMDIAAFERLFNDDVSCGKTPLLLIAYAGTPVAGHTDNLSRLRELCTQNGLWLHLEGDTLATLCLETVPASLKSAPACDSMSLNISKWFALPSAPYCTFYRAKDLVLAEASGLSQSHEPDRLSVLPLWISVQTIGLDKMREMILHAAQLSQQLCISLDGMQVTVKRIVTPVSVGGSTMLGGGEEDSSDQDDEQDDAELSSSSRSSSPEPGCVPPSARDSINQQLAKYLAQQVPSVKIGVVDLPKEGCCIRFNPVLSSRLCGTTSENVEDFVICLKDEVARLDGMLLSQEEFRLATEGKEHVVVVETQDTSTIGALLCVPRYWTNKDIENLREAKKVELNEWKQRSVDIDHRRNGRCVSKGRTQDGLTCTIINNGTYQDLIVLADYHFIIMFTAFMLEFATLEKRSNLGQVASRSRLWYHDWGLVIKLAVIMSPVTVPQATVKCDSHQIRTTFLKW</sequence>
<keyword evidence="4" id="KW-0663">Pyridoxal phosphate</keyword>
<name>A0A9X0CUU6_9CNID</name>
<organism evidence="8 9">
    <name type="scientific">Desmophyllum pertusum</name>
    <dbReference type="NCBI Taxonomy" id="174260"/>
    <lineage>
        <taxon>Eukaryota</taxon>
        <taxon>Metazoa</taxon>
        <taxon>Cnidaria</taxon>
        <taxon>Anthozoa</taxon>
        <taxon>Hexacorallia</taxon>
        <taxon>Scleractinia</taxon>
        <taxon>Caryophylliina</taxon>
        <taxon>Caryophylliidae</taxon>
        <taxon>Desmophyllum</taxon>
    </lineage>
</organism>
<evidence type="ECO:0000313" key="8">
    <source>
        <dbReference type="EMBL" id="KAJ7376421.1"/>
    </source>
</evidence>
<dbReference type="GO" id="GO:0030170">
    <property type="term" value="F:pyridoxal phosphate binding"/>
    <property type="evidence" value="ECO:0007669"/>
    <property type="project" value="InterPro"/>
</dbReference>
<evidence type="ECO:0000313" key="9">
    <source>
        <dbReference type="Proteomes" id="UP001163046"/>
    </source>
</evidence>
<dbReference type="EMBL" id="MU826399">
    <property type="protein sequence ID" value="KAJ7376421.1"/>
    <property type="molecule type" value="Genomic_DNA"/>
</dbReference>
<evidence type="ECO:0000256" key="1">
    <source>
        <dbReference type="ARBA" id="ARBA00001933"/>
    </source>
</evidence>
<dbReference type="InterPro" id="IPR015424">
    <property type="entry name" value="PyrdxlP-dep_Trfase"/>
</dbReference>
<dbReference type="Pfam" id="PF22930">
    <property type="entry name" value="PDXDC1-like_cen"/>
    <property type="match status" value="1"/>
</dbReference>
<accession>A0A9X0CUU6</accession>
<comment type="cofactor">
    <cofactor evidence="1">
        <name>pyridoxal 5'-phosphate</name>
        <dbReference type="ChEBI" id="CHEBI:597326"/>
    </cofactor>
</comment>
<evidence type="ECO:0000256" key="6">
    <source>
        <dbReference type="SAM" id="MobiDB-lite"/>
    </source>
</evidence>
<evidence type="ECO:0000259" key="7">
    <source>
        <dbReference type="Pfam" id="PF22930"/>
    </source>
</evidence>
<evidence type="ECO:0000256" key="5">
    <source>
        <dbReference type="ARBA" id="ARBA00023239"/>
    </source>
</evidence>
<feature type="domain" description="PDXDC1/PDXD2 second" evidence="7">
    <location>
        <begin position="431"/>
        <end position="510"/>
    </location>
</feature>
<comment type="caution">
    <text evidence="8">The sequence shown here is derived from an EMBL/GenBank/DDBJ whole genome shotgun (WGS) entry which is preliminary data.</text>
</comment>
<protein>
    <submittedName>
        <fullName evidence="8">Pyridoxal-dependent decarboxylase domain-containing protein 1</fullName>
    </submittedName>
</protein>
<keyword evidence="3" id="KW-0210">Decarboxylase</keyword>
<dbReference type="InterPro" id="IPR015421">
    <property type="entry name" value="PyrdxlP-dep_Trfase_major"/>
</dbReference>